<evidence type="ECO:0000313" key="2">
    <source>
        <dbReference type="EMBL" id="RUL98567.1"/>
    </source>
</evidence>
<evidence type="ECO:0000256" key="1">
    <source>
        <dbReference type="SAM" id="MobiDB-lite"/>
    </source>
</evidence>
<gene>
    <name evidence="2" type="ORF">EEQ99_24150</name>
</gene>
<organism evidence="2 3">
    <name type="scientific">Rhizobium anhuiense</name>
    <dbReference type="NCBI Taxonomy" id="1184720"/>
    <lineage>
        <taxon>Bacteria</taxon>
        <taxon>Pseudomonadati</taxon>
        <taxon>Pseudomonadota</taxon>
        <taxon>Alphaproteobacteria</taxon>
        <taxon>Hyphomicrobiales</taxon>
        <taxon>Rhizobiaceae</taxon>
        <taxon>Rhizobium/Agrobacterium group</taxon>
        <taxon>Rhizobium</taxon>
    </lineage>
</organism>
<feature type="region of interest" description="Disordered" evidence="1">
    <location>
        <begin position="1"/>
        <end position="76"/>
    </location>
</feature>
<comment type="caution">
    <text evidence="2">The sequence shown here is derived from an EMBL/GenBank/DDBJ whole genome shotgun (WGS) entry which is preliminary data.</text>
</comment>
<protein>
    <submittedName>
        <fullName evidence="2">Uncharacterized protein</fullName>
    </submittedName>
</protein>
<feature type="compositionally biased region" description="Basic and acidic residues" evidence="1">
    <location>
        <begin position="1"/>
        <end position="12"/>
    </location>
</feature>
<accession>A0A432NGM4</accession>
<dbReference type="Proteomes" id="UP000273611">
    <property type="component" value="Unassembled WGS sequence"/>
</dbReference>
<dbReference type="RefSeq" id="WP_127431189.1">
    <property type="nucleotide sequence ID" value="NZ_BMFI01000012.1"/>
</dbReference>
<dbReference type="EMBL" id="RIBW01000013">
    <property type="protein sequence ID" value="RUL98567.1"/>
    <property type="molecule type" value="Genomic_DNA"/>
</dbReference>
<name>A0A432NGM4_9HYPH</name>
<proteinExistence type="predicted"/>
<reference evidence="2 3" key="1">
    <citation type="journal article" date="2015" name="Int. J. Syst. Evol. Microbiol.">
        <title>Rhizobium anhuiense sp. nov., isolated from effective nodules of Vicia faba and Pisum sativum.</title>
        <authorList>
            <person name="Zhang Y.J."/>
            <person name="Zheng W.T."/>
            <person name="Everall I."/>
            <person name="Young J.P."/>
            <person name="Zhang X.X."/>
            <person name="Tian C.F."/>
            <person name="Sui X.H."/>
            <person name="Wang E.T."/>
            <person name="Chen W.X."/>
        </authorList>
    </citation>
    <scope>NUCLEOTIDE SEQUENCE [LARGE SCALE GENOMIC DNA]</scope>
    <source>
        <strain evidence="2 3">CCBAU 23252</strain>
    </source>
</reference>
<evidence type="ECO:0000313" key="3">
    <source>
        <dbReference type="Proteomes" id="UP000273611"/>
    </source>
</evidence>
<sequence>MCPRPKVKEQKVEPVAQTPPPAQPAATVNQSGPKTPDELSPEAAAIKAKRKGRSGLRIPLDAGTGGGATGINVPQA</sequence>
<dbReference type="AlphaFoldDB" id="A0A432NGM4"/>